<dbReference type="AlphaFoldDB" id="A0A1M4DYY7"/>
<accession>A0A1M4DYY7</accession>
<dbReference type="EMBL" id="LT559118">
    <property type="protein sequence ID" value="SBO91795.1"/>
    <property type="molecule type" value="Genomic_DNA"/>
</dbReference>
<protein>
    <submittedName>
        <fullName evidence="1">Uncharacterized protein</fullName>
    </submittedName>
</protein>
<gene>
    <name evidence="1" type="ORF">BN4615_P1309</name>
</gene>
<evidence type="ECO:0000313" key="1">
    <source>
        <dbReference type="EMBL" id="SBO91795.1"/>
    </source>
</evidence>
<proteinExistence type="predicted"/>
<organism evidence="1">
    <name type="scientific">Nonomuraea gerenzanensis</name>
    <dbReference type="NCBI Taxonomy" id="93944"/>
    <lineage>
        <taxon>Bacteria</taxon>
        <taxon>Bacillati</taxon>
        <taxon>Actinomycetota</taxon>
        <taxon>Actinomycetes</taxon>
        <taxon>Streptosporangiales</taxon>
        <taxon>Streptosporangiaceae</taxon>
        <taxon>Nonomuraea</taxon>
    </lineage>
</organism>
<sequence length="56" mass="6478">MRLTWRSGRGLAAAMVTLTLLTVAGHQAVHRTDRTRRPEWPRHSIRLLTLLTMQSR</sequence>
<reference evidence="1" key="1">
    <citation type="submission" date="2016-04" db="EMBL/GenBank/DDBJ databases">
        <authorList>
            <person name="Evans L.H."/>
            <person name="Alamgir A."/>
            <person name="Owens N."/>
            <person name="Weber N.D."/>
            <person name="Virtaneva K."/>
            <person name="Barbian K."/>
            <person name="Babar A."/>
            <person name="Rosenke K."/>
        </authorList>
    </citation>
    <scope>NUCLEOTIDE SEQUENCE</scope>
    <source>
        <strain evidence="1">Nono1</strain>
    </source>
</reference>
<name>A0A1M4DYY7_9ACTN</name>